<feature type="region of interest" description="Disordered" evidence="1">
    <location>
        <begin position="1251"/>
        <end position="1279"/>
    </location>
</feature>
<dbReference type="Proteomes" id="UP000286921">
    <property type="component" value="Unassembled WGS sequence"/>
</dbReference>
<dbReference type="EMBL" id="BDHI01000007">
    <property type="protein sequence ID" value="GCB20186.1"/>
    <property type="molecule type" value="Genomic_DNA"/>
</dbReference>
<organism evidence="2 3">
    <name type="scientific">Aspergillus awamori</name>
    <name type="common">Black koji mold</name>
    <dbReference type="NCBI Taxonomy" id="105351"/>
    <lineage>
        <taxon>Eukaryota</taxon>
        <taxon>Fungi</taxon>
        <taxon>Dikarya</taxon>
        <taxon>Ascomycota</taxon>
        <taxon>Pezizomycotina</taxon>
        <taxon>Eurotiomycetes</taxon>
        <taxon>Eurotiomycetidae</taxon>
        <taxon>Eurotiales</taxon>
        <taxon>Aspergillaceae</taxon>
        <taxon>Aspergillus</taxon>
    </lineage>
</organism>
<evidence type="ECO:0000313" key="2">
    <source>
        <dbReference type="EMBL" id="GCB20186.1"/>
    </source>
</evidence>
<feature type="region of interest" description="Disordered" evidence="1">
    <location>
        <begin position="722"/>
        <end position="741"/>
    </location>
</feature>
<feature type="compositionally biased region" description="Polar residues" evidence="1">
    <location>
        <begin position="27"/>
        <end position="51"/>
    </location>
</feature>
<feature type="compositionally biased region" description="Polar residues" evidence="1">
    <location>
        <begin position="748"/>
        <end position="765"/>
    </location>
</feature>
<dbReference type="InterPro" id="IPR051150">
    <property type="entry name" value="SWT21/TCAB1_mRNA_Telomere"/>
</dbReference>
<feature type="compositionally biased region" description="Polar residues" evidence="1">
    <location>
        <begin position="1257"/>
        <end position="1275"/>
    </location>
</feature>
<evidence type="ECO:0000313" key="3">
    <source>
        <dbReference type="Proteomes" id="UP000286921"/>
    </source>
</evidence>
<keyword evidence="3" id="KW-1185">Reference proteome</keyword>
<gene>
    <name evidence="2" type="ORF">AAWM_03071</name>
</gene>
<feature type="region of interest" description="Disordered" evidence="1">
    <location>
        <begin position="869"/>
        <end position="920"/>
    </location>
</feature>
<evidence type="ECO:0000256" key="1">
    <source>
        <dbReference type="SAM" id="MobiDB-lite"/>
    </source>
</evidence>
<feature type="region of interest" description="Disordered" evidence="1">
    <location>
        <begin position="1319"/>
        <end position="1367"/>
    </location>
</feature>
<feature type="compositionally biased region" description="Polar residues" evidence="1">
    <location>
        <begin position="815"/>
        <end position="827"/>
    </location>
</feature>
<sequence length="1367" mass="145972">MTEEQEPICVASTRQEGDEDCPGFASHSPNYQDSTSLQSNEKRSLGQNPNTTYFKGAEWSADGTTLLTDSSDHHIRTWILPPDMLEDTASPRDLSPYSVLPSAEPTYATAMYPFFSLQDPSTTLFLSSVRDHPIRLTSALAPTSVATYSLVNPMTEAFITPHSMIYPSALGGSQFLTGSDSLICLFDVSRPGNDGPVTSMPTIPSKRKQQVGGGVGMKGIISAMALDPTGAGILAAGTFTRHVGLYGAHGTGESLGTFSISKTEAHRHIGGRGITQLLWSPCGRYLYVAERKSDGVLVYDIRVTGQLLGWLQGRKAFTNQRLKIDVFPSGENGSHEIWAGGTDGCMRVWQNPTHATGAQDPKWEWKVHNDTVSSTVLHPMGNIVATTSGQRHFEKDIDDASLPPMPDIDNSLKERVFGFRVQQRTSIGHFLEMATFSPTGGLASDLTLTDSNNAEAYNELLGQGGIQLDDFFAAPVGSTGNIQTFSQDLPSTFIAQDVGEDGGFDPFVMGMNMDPVWPMTSFGSEPSLFASIDDGALPAMDDDQTNPIDNVGSFDQTAAANNMEPSTTGQSNSTAVIQSGSMPENQIMVGLQGPEALGLASTMFARGRAPISVPMNGVQQNTLKQTRETLPMGFSPMDFFGFAGTAVNNSGASYDNDEANEAFLNIGNNLLRNAENNNNNYVNNASSNYANNASSNYANNASSNYANNASNNLVENALENAPDNQADNASRGSYNSTPTEQAASTFGNVIGKQNGSSNGSQKSTPPSQPVHAAGGPQGTAMPTIQVDRNRSNSGSSRNSGTSQRCKASSPVDKITGNTGSENTGNQITGHQIFGSQVAGHQITGNHGIGFTPQQGTQACQGIFSSQQVASQNNRVIRSSPESGSGPMNSSPPDYLPGQLGTAEELNQDGSSGGSGFSVQQNTHPHAYHLAAVQSEATIPVDMSGQPVVTAPAPVHNLQPSFVPLIEQLMNPEVYNIDCSTLYASVEEARAARPVQDGVREDTTLPTNDLQKQAIVRALTKAMFSTQNAEDNPGMIKPFKEGKYSAERVECVCWEILDCVITRQISGSLLAVHGLKKKITSDLMTFAEHAPYMHQFVDDPQAAYKRVIANKTLNKRKGEVMNAGKQVLGAKKAAESNAISQSVKVAAPAMPTASTMPNMANVPAVTNAGVAMTPNNNPGSIAATGRNPPPATPTHMTQPVNLMAPANRARYQMPMSAGTPTPVNQVRLGPVQYHSAPLNRIAAAQAYHNRMMGGPTSHPRTNAGSVTMPPTTQASPSPYDPEQTLNNLLLRNLMANQNQVTPETMSYPQMGYQSRMVNQHQMGSQPQMGHQTHMGPQTQVPGTGSGTRKRRREDSDAEDTSPSAKRQH</sequence>
<proteinExistence type="predicted"/>
<dbReference type="PANTHER" id="PTHR13211:SF0">
    <property type="entry name" value="TELOMERASE CAJAL BODY PROTEIN 1"/>
    <property type="match status" value="1"/>
</dbReference>
<comment type="caution">
    <text evidence="2">The sequence shown here is derived from an EMBL/GenBank/DDBJ whole genome shotgun (WGS) entry which is preliminary data.</text>
</comment>
<dbReference type="InterPro" id="IPR036322">
    <property type="entry name" value="WD40_repeat_dom_sf"/>
</dbReference>
<name>A0A401KLW6_ASPAW</name>
<accession>A0A401KLW6</accession>
<dbReference type="PANTHER" id="PTHR13211">
    <property type="entry name" value="TELOMERASE CAJAL BODY PROTEIN 1"/>
    <property type="match status" value="1"/>
</dbReference>
<feature type="region of interest" description="Disordered" evidence="1">
    <location>
        <begin position="1"/>
        <end position="51"/>
    </location>
</feature>
<feature type="compositionally biased region" description="Polar residues" evidence="1">
    <location>
        <begin position="1319"/>
        <end position="1341"/>
    </location>
</feature>
<dbReference type="Gene3D" id="2.130.10.10">
    <property type="entry name" value="YVTN repeat-like/Quinoprotein amine dehydrogenase"/>
    <property type="match status" value="1"/>
</dbReference>
<feature type="region of interest" description="Disordered" evidence="1">
    <location>
        <begin position="748"/>
        <end position="827"/>
    </location>
</feature>
<reference evidence="2 3" key="1">
    <citation type="submission" date="2016-09" db="EMBL/GenBank/DDBJ databases">
        <title>Aspergillus awamori IFM 58123T.</title>
        <authorList>
            <person name="Kusuya Y."/>
            <person name="Shimizu M."/>
            <person name="Takahashi H."/>
            <person name="Yaguchi T."/>
        </authorList>
    </citation>
    <scope>NUCLEOTIDE SEQUENCE [LARGE SCALE GENOMIC DNA]</scope>
    <source>
        <strain evidence="2 3">IFM 58123</strain>
    </source>
</reference>
<feature type="compositionally biased region" description="Polar residues" evidence="1">
    <location>
        <begin position="869"/>
        <end position="891"/>
    </location>
</feature>
<protein>
    <submittedName>
        <fullName evidence="2">Guanine nucleotide-binding protein negative regulator 1</fullName>
    </submittedName>
</protein>
<dbReference type="STRING" id="105351.A0A401KLW6"/>
<feature type="compositionally biased region" description="Low complexity" evidence="1">
    <location>
        <begin position="791"/>
        <end position="800"/>
    </location>
</feature>
<dbReference type="SUPFAM" id="SSF50978">
    <property type="entry name" value="WD40 repeat-like"/>
    <property type="match status" value="1"/>
</dbReference>
<dbReference type="InterPro" id="IPR015943">
    <property type="entry name" value="WD40/YVTN_repeat-like_dom_sf"/>
</dbReference>